<protein>
    <recommendedName>
        <fullName evidence="5">Xylanolytic transcriptional activator regulatory domain-containing protein</fullName>
    </recommendedName>
</protein>
<keyword evidence="3" id="KW-0539">Nucleus</keyword>
<feature type="compositionally biased region" description="Polar residues" evidence="4">
    <location>
        <begin position="88"/>
        <end position="99"/>
    </location>
</feature>
<evidence type="ECO:0000256" key="2">
    <source>
        <dbReference type="ARBA" id="ARBA00023163"/>
    </source>
</evidence>
<feature type="compositionally biased region" description="Polar residues" evidence="4">
    <location>
        <begin position="616"/>
        <end position="629"/>
    </location>
</feature>
<dbReference type="GO" id="GO:0006351">
    <property type="term" value="P:DNA-templated transcription"/>
    <property type="evidence" value="ECO:0007669"/>
    <property type="project" value="InterPro"/>
</dbReference>
<evidence type="ECO:0000313" key="6">
    <source>
        <dbReference type="EMBL" id="CAG5137280.1"/>
    </source>
</evidence>
<dbReference type="EMBL" id="CAJRGZ010000008">
    <property type="protein sequence ID" value="CAG5137280.1"/>
    <property type="molecule type" value="Genomic_DNA"/>
</dbReference>
<comment type="caution">
    <text evidence="6">The sequence shown here is derived from an EMBL/GenBank/DDBJ whole genome shotgun (WGS) entry which is preliminary data.</text>
</comment>
<dbReference type="GeneID" id="67018062"/>
<accession>A0A8J2HUS6</accession>
<dbReference type="PANTHER" id="PTHR47840">
    <property type="entry name" value="ZN(II)2CYS6 TRANSCRIPTION FACTOR (EUROFUNG)-RELATED"/>
    <property type="match status" value="1"/>
</dbReference>
<evidence type="ECO:0000313" key="7">
    <source>
        <dbReference type="Proteomes" id="UP000676310"/>
    </source>
</evidence>
<feature type="region of interest" description="Disordered" evidence="4">
    <location>
        <begin position="35"/>
        <end position="61"/>
    </location>
</feature>
<evidence type="ECO:0000256" key="4">
    <source>
        <dbReference type="SAM" id="MobiDB-lite"/>
    </source>
</evidence>
<dbReference type="SMART" id="SM00906">
    <property type="entry name" value="Fungal_trans"/>
    <property type="match status" value="1"/>
</dbReference>
<feature type="domain" description="Xylanolytic transcriptional activator regulatory" evidence="5">
    <location>
        <begin position="247"/>
        <end position="322"/>
    </location>
</feature>
<name>A0A8J2HUS6_9PLEO</name>
<dbReference type="InterPro" id="IPR007219">
    <property type="entry name" value="XnlR_reg_dom"/>
</dbReference>
<dbReference type="Proteomes" id="UP000676310">
    <property type="component" value="Unassembled WGS sequence"/>
</dbReference>
<dbReference type="GO" id="GO:0003677">
    <property type="term" value="F:DNA binding"/>
    <property type="evidence" value="ECO:0007669"/>
    <property type="project" value="InterPro"/>
</dbReference>
<evidence type="ECO:0000256" key="3">
    <source>
        <dbReference type="ARBA" id="ARBA00023242"/>
    </source>
</evidence>
<keyword evidence="2" id="KW-0804">Transcription</keyword>
<organism evidence="6 7">
    <name type="scientific">Alternaria atra</name>
    <dbReference type="NCBI Taxonomy" id="119953"/>
    <lineage>
        <taxon>Eukaryota</taxon>
        <taxon>Fungi</taxon>
        <taxon>Dikarya</taxon>
        <taxon>Ascomycota</taxon>
        <taxon>Pezizomycotina</taxon>
        <taxon>Dothideomycetes</taxon>
        <taxon>Pleosporomycetidae</taxon>
        <taxon>Pleosporales</taxon>
        <taxon>Pleosporineae</taxon>
        <taxon>Pleosporaceae</taxon>
        <taxon>Alternaria</taxon>
        <taxon>Alternaria sect. Ulocladioides</taxon>
    </lineage>
</organism>
<sequence>MKCIFDPRITSTSCNGCRQRGSPCISQEFVQDDSHVAHSANDSASLDASTPIATSSDDARRADHDILTPVSVDSEPCRYLPSRKSSDKQFTTRSSNDASTCPMKHEKLSRYLHEALPSREDTERICKASRHSSILAHELLTMPYDTLYRNGLKTPDSLLGIPEPHVHPVLIAKHMLQLATFLQHLHPDLDKEIKILSESPRAIMQRLVDIAIHHVTTNNELLGSVESLECIMIESLYQANIGNLRKSWVAGRRAMSIAQLMGLHRSDSLSKYKVLDPKTEYNPQLMWLRIVTLDRHLCLLLGIPQGCTDRSMASETCLSNDTQMGRLERLHCVLMSRILERNECSPNAQHAVVTREIDLELQKAARGLTSKWWLAPKLNTASADLQVHFWDTRRLLAQIFHYNLLIQLHLPYMLRVSSDESKHDYSRMTCVNASREVLSRYITLRSLNRIAYSCRTVDFLALMAAMALLLAHMDCHRAEADNPLAHQYLSDRAMIEQVQENMHEINKLNSDALSAQSADLLKKLLAIEMEAGDTRVSVSEASNGVVQQDGTTREEDGVVSVQIPYFGIIRIGKDTPTENQASVTATMHGTAPLQLDRFPTTTNTNSDPVHVHSQARFPSSTQLSYSSHPNTPPPALSLNNIAFHATSMAALPDSSAVFTRQQHQQQQQEHQEFGGDLATVSDTAFSSSLPAPWQGNFPELAAGSEDWAFQGVDMAFFESIMRSDTDLGQ</sequence>
<feature type="region of interest" description="Disordered" evidence="4">
    <location>
        <begin position="77"/>
        <end position="101"/>
    </location>
</feature>
<feature type="compositionally biased region" description="Polar residues" evidence="4">
    <location>
        <begin position="40"/>
        <end position="56"/>
    </location>
</feature>
<dbReference type="OrthoDB" id="5392779at2759"/>
<gene>
    <name evidence="6" type="ORF">ALTATR162_LOCUS62</name>
</gene>
<dbReference type="AlphaFoldDB" id="A0A8J2HUS6"/>
<evidence type="ECO:0000259" key="5">
    <source>
        <dbReference type="SMART" id="SM00906"/>
    </source>
</evidence>
<reference evidence="6" key="1">
    <citation type="submission" date="2021-05" db="EMBL/GenBank/DDBJ databases">
        <authorList>
            <person name="Stam R."/>
        </authorList>
    </citation>
    <scope>NUCLEOTIDE SEQUENCE</scope>
    <source>
        <strain evidence="6">CS162</strain>
    </source>
</reference>
<keyword evidence="7" id="KW-1185">Reference proteome</keyword>
<dbReference type="PANTHER" id="PTHR47840:SF1">
    <property type="entry name" value="ZN(II)2CYS6 TRANSCRIPTION FACTOR (EUROFUNG)"/>
    <property type="match status" value="1"/>
</dbReference>
<dbReference type="CDD" id="cd12148">
    <property type="entry name" value="fungal_TF_MHR"/>
    <property type="match status" value="1"/>
</dbReference>
<dbReference type="GO" id="GO:0008270">
    <property type="term" value="F:zinc ion binding"/>
    <property type="evidence" value="ECO:0007669"/>
    <property type="project" value="InterPro"/>
</dbReference>
<evidence type="ECO:0000256" key="1">
    <source>
        <dbReference type="ARBA" id="ARBA00023015"/>
    </source>
</evidence>
<proteinExistence type="predicted"/>
<dbReference type="RefSeq" id="XP_043163590.1">
    <property type="nucleotide sequence ID" value="XM_043307655.1"/>
</dbReference>
<keyword evidence="1" id="KW-0805">Transcription regulation</keyword>
<feature type="region of interest" description="Disordered" evidence="4">
    <location>
        <begin position="599"/>
        <end position="632"/>
    </location>
</feature>